<dbReference type="AlphaFoldDB" id="A0A024TL46"/>
<dbReference type="PANTHER" id="PTHR12197:SF251">
    <property type="entry name" value="EG:BACR7C10.4 PROTEIN"/>
    <property type="match status" value="1"/>
</dbReference>
<name>A0A024TL46_9STRA</name>
<evidence type="ECO:0000256" key="1">
    <source>
        <dbReference type="ARBA" id="ARBA00022723"/>
    </source>
</evidence>
<dbReference type="PROSITE" id="PS01360">
    <property type="entry name" value="ZF_MYND_1"/>
    <property type="match status" value="1"/>
</dbReference>
<organism evidence="7">
    <name type="scientific">Aphanomyces invadans</name>
    <dbReference type="NCBI Taxonomy" id="157072"/>
    <lineage>
        <taxon>Eukaryota</taxon>
        <taxon>Sar</taxon>
        <taxon>Stramenopiles</taxon>
        <taxon>Oomycota</taxon>
        <taxon>Saprolegniomycetes</taxon>
        <taxon>Saprolegniales</taxon>
        <taxon>Verrucalvaceae</taxon>
        <taxon>Aphanomyces</taxon>
    </lineage>
</organism>
<dbReference type="InterPro" id="IPR050869">
    <property type="entry name" value="H3K4_H4K5_MeTrfase"/>
</dbReference>
<dbReference type="Gene3D" id="2.170.270.10">
    <property type="entry name" value="SET domain"/>
    <property type="match status" value="1"/>
</dbReference>
<dbReference type="InterPro" id="IPR002893">
    <property type="entry name" value="Znf_MYND"/>
</dbReference>
<evidence type="ECO:0000259" key="5">
    <source>
        <dbReference type="PROSITE" id="PS50280"/>
    </source>
</evidence>
<dbReference type="eggNOG" id="KOG2084">
    <property type="taxonomic scope" value="Eukaryota"/>
</dbReference>
<dbReference type="PROSITE" id="PS50865">
    <property type="entry name" value="ZF_MYND_2"/>
    <property type="match status" value="1"/>
</dbReference>
<keyword evidence="3" id="KW-0862">Zinc</keyword>
<dbReference type="PROSITE" id="PS50280">
    <property type="entry name" value="SET"/>
    <property type="match status" value="1"/>
</dbReference>
<dbReference type="OrthoDB" id="265717at2759"/>
<dbReference type="Pfam" id="PF01753">
    <property type="entry name" value="zf-MYND"/>
    <property type="match status" value="1"/>
</dbReference>
<gene>
    <name evidence="7" type="ORF">H310_11978</name>
</gene>
<sequence>MMDVSLCHGDAVRGRWVAAAQDIPVGALVLESKPFAFMLSPSLWTERCQVCFRPTATLSRCGRCRLVYYCSKACQLKDWKESHKLECPHLPAMWQHAPHPATLSDALLVARVLRKESAHLLTMANSSSLSREALVPSDLVWFEEDRTDVRATACWLATKHADLLPDNSSAHVVEEMLCRFRSNNFTITDELLLDVGAGCFPWGAMVNHSCANNCAVTYEPSTQTMQLRAVQFIPKGAEVTQTYVDVGLPLHKRQRHLHRHYHFTCMCERCTSEGRLDDVESSNDAAKMAVLEQAVTWCKEAARASNRETAIDLFKRTLDVRASVLANEWSVLLLEVHAQLLTLYIEMGNGHDAIQTARKMYAFYQHLYDPNHPLTGLHLYTLGDLESQLQVEGAQQHLTEAWRILTITHGAKHAMVQTLKGRVDELLRAQHAPYQHLDCAVSQAQPSGPSKY</sequence>
<feature type="domain" description="MYND-type" evidence="6">
    <location>
        <begin position="48"/>
        <end position="87"/>
    </location>
</feature>
<dbReference type="Pfam" id="PF00856">
    <property type="entry name" value="SET"/>
    <property type="match status" value="1"/>
</dbReference>
<dbReference type="RefSeq" id="XP_008877093.1">
    <property type="nucleotide sequence ID" value="XM_008878871.1"/>
</dbReference>
<reference evidence="7" key="1">
    <citation type="submission" date="2013-12" db="EMBL/GenBank/DDBJ databases">
        <title>The Genome Sequence of Aphanomyces invadans NJM9701.</title>
        <authorList>
            <consortium name="The Broad Institute Genomics Platform"/>
            <person name="Russ C."/>
            <person name="Tyler B."/>
            <person name="van West P."/>
            <person name="Dieguez-Uribeondo J."/>
            <person name="Young S.K."/>
            <person name="Zeng Q."/>
            <person name="Gargeya S."/>
            <person name="Fitzgerald M."/>
            <person name="Abouelleil A."/>
            <person name="Alvarado L."/>
            <person name="Chapman S.B."/>
            <person name="Gainer-Dewar J."/>
            <person name="Goldberg J."/>
            <person name="Griggs A."/>
            <person name="Gujja S."/>
            <person name="Hansen M."/>
            <person name="Howarth C."/>
            <person name="Imamovic A."/>
            <person name="Ireland A."/>
            <person name="Larimer J."/>
            <person name="McCowan C."/>
            <person name="Murphy C."/>
            <person name="Pearson M."/>
            <person name="Poon T.W."/>
            <person name="Priest M."/>
            <person name="Roberts A."/>
            <person name="Saif S."/>
            <person name="Shea T."/>
            <person name="Sykes S."/>
            <person name="Wortman J."/>
            <person name="Nusbaum C."/>
            <person name="Birren B."/>
        </authorList>
    </citation>
    <scope>NUCLEOTIDE SEQUENCE [LARGE SCALE GENOMIC DNA]</scope>
    <source>
        <strain evidence="7">NJM9701</strain>
    </source>
</reference>
<dbReference type="GO" id="GO:0008270">
    <property type="term" value="F:zinc ion binding"/>
    <property type="evidence" value="ECO:0007669"/>
    <property type="project" value="UniProtKB-KW"/>
</dbReference>
<evidence type="ECO:0000313" key="7">
    <source>
        <dbReference type="EMBL" id="ETV94331.1"/>
    </source>
</evidence>
<dbReference type="PANTHER" id="PTHR12197">
    <property type="entry name" value="HISTONE-LYSINE N-METHYLTRANSFERASE SMYD"/>
    <property type="match status" value="1"/>
</dbReference>
<evidence type="ECO:0000259" key="6">
    <source>
        <dbReference type="PROSITE" id="PS50865"/>
    </source>
</evidence>
<keyword evidence="1" id="KW-0479">Metal-binding</keyword>
<evidence type="ECO:0000256" key="2">
    <source>
        <dbReference type="ARBA" id="ARBA00022771"/>
    </source>
</evidence>
<dbReference type="GeneID" id="20089028"/>
<protein>
    <recommendedName>
        <fullName evidence="8">MYND-type domain-containing protein</fullName>
    </recommendedName>
</protein>
<dbReference type="InterPro" id="IPR011990">
    <property type="entry name" value="TPR-like_helical_dom_sf"/>
</dbReference>
<dbReference type="InterPro" id="IPR001214">
    <property type="entry name" value="SET_dom"/>
</dbReference>
<dbReference type="Gene3D" id="1.25.40.10">
    <property type="entry name" value="Tetratricopeptide repeat domain"/>
    <property type="match status" value="1"/>
</dbReference>
<evidence type="ECO:0000256" key="3">
    <source>
        <dbReference type="ARBA" id="ARBA00022833"/>
    </source>
</evidence>
<dbReference type="Gene3D" id="1.10.220.160">
    <property type="match status" value="1"/>
</dbReference>
<feature type="domain" description="SET" evidence="5">
    <location>
        <begin position="1"/>
        <end position="244"/>
    </location>
</feature>
<keyword evidence="2 4" id="KW-0863">Zinc-finger</keyword>
<evidence type="ECO:0000256" key="4">
    <source>
        <dbReference type="PROSITE-ProRule" id="PRU00134"/>
    </source>
</evidence>
<dbReference type="Gene3D" id="6.10.140.2220">
    <property type="match status" value="1"/>
</dbReference>
<proteinExistence type="predicted"/>
<accession>A0A024TL46</accession>
<dbReference type="SUPFAM" id="SSF82199">
    <property type="entry name" value="SET domain"/>
    <property type="match status" value="1"/>
</dbReference>
<dbReference type="InterPro" id="IPR046341">
    <property type="entry name" value="SET_dom_sf"/>
</dbReference>
<dbReference type="VEuPathDB" id="FungiDB:H310_11978"/>
<evidence type="ECO:0008006" key="8">
    <source>
        <dbReference type="Google" id="ProtNLM"/>
    </source>
</evidence>
<dbReference type="STRING" id="157072.A0A024TL46"/>
<dbReference type="GO" id="GO:0005634">
    <property type="term" value="C:nucleus"/>
    <property type="evidence" value="ECO:0007669"/>
    <property type="project" value="TreeGrafter"/>
</dbReference>
<dbReference type="EMBL" id="KI913986">
    <property type="protein sequence ID" value="ETV94331.1"/>
    <property type="molecule type" value="Genomic_DNA"/>
</dbReference>